<evidence type="ECO:0000313" key="2">
    <source>
        <dbReference type="EMBL" id="KYC47531.1"/>
    </source>
</evidence>
<dbReference type="Pfam" id="PF04304">
    <property type="entry name" value="DUF454"/>
    <property type="match status" value="1"/>
</dbReference>
<dbReference type="AlphaFoldDB" id="A0A150IR64"/>
<dbReference type="GO" id="GO:0005886">
    <property type="term" value="C:plasma membrane"/>
    <property type="evidence" value="ECO:0007669"/>
    <property type="project" value="TreeGrafter"/>
</dbReference>
<accession>A0A150IR64</accession>
<keyword evidence="1" id="KW-0812">Transmembrane</keyword>
<dbReference type="InterPro" id="IPR007401">
    <property type="entry name" value="DUF454"/>
</dbReference>
<feature type="transmembrane region" description="Helical" evidence="1">
    <location>
        <begin position="20"/>
        <end position="44"/>
    </location>
</feature>
<evidence type="ECO:0000256" key="1">
    <source>
        <dbReference type="SAM" id="Phobius"/>
    </source>
</evidence>
<dbReference type="Proteomes" id="UP000075398">
    <property type="component" value="Unassembled WGS sequence"/>
</dbReference>
<protein>
    <submittedName>
        <fullName evidence="2">Uncharacterized protein</fullName>
    </submittedName>
</protein>
<feature type="transmembrane region" description="Helical" evidence="1">
    <location>
        <begin position="89"/>
        <end position="109"/>
    </location>
</feature>
<organism evidence="2 3">
    <name type="scientific">Candidatus Methanofastidiosum methylothiophilum</name>
    <dbReference type="NCBI Taxonomy" id="1705564"/>
    <lineage>
        <taxon>Archaea</taxon>
        <taxon>Methanobacteriati</taxon>
        <taxon>Methanobacteriota</taxon>
        <taxon>Stenosarchaea group</taxon>
        <taxon>Candidatus Methanofastidiosia</taxon>
        <taxon>Candidatus Methanofastidiosales</taxon>
        <taxon>Candidatus Methanofastidiosaceae</taxon>
        <taxon>Candidatus Methanofastidiosum</taxon>
    </lineage>
</organism>
<sequence>MSTKLACNQDENNKRSNQIIRIILIVTGTVSLVIGIVGIFIPLLPTKLLGNYIKNYREGKGIALNIKIITLSFLWATIIFSALFVVSNLIIRVILIVIAIGVTVHIASIKTMKK</sequence>
<reference evidence="2 3" key="1">
    <citation type="journal article" date="2016" name="ISME J.">
        <title>Chasing the elusive Euryarchaeota class WSA2: genomes reveal a uniquely fastidious methyl-reducing methanogen.</title>
        <authorList>
            <person name="Nobu M.K."/>
            <person name="Narihiro T."/>
            <person name="Kuroda K."/>
            <person name="Mei R."/>
            <person name="Liu W.T."/>
        </authorList>
    </citation>
    <scope>NUCLEOTIDE SEQUENCE [LARGE SCALE GENOMIC DNA]</scope>
    <source>
        <strain evidence="2">U1lsi0528_Bin055</strain>
    </source>
</reference>
<feature type="transmembrane region" description="Helical" evidence="1">
    <location>
        <begin position="64"/>
        <end position="83"/>
    </location>
</feature>
<dbReference type="PANTHER" id="PTHR35813:SF1">
    <property type="entry name" value="INNER MEMBRANE PROTEIN YBAN"/>
    <property type="match status" value="1"/>
</dbReference>
<keyword evidence="1" id="KW-1133">Transmembrane helix</keyword>
<gene>
    <name evidence="2" type="ORF">AMQ22_01961</name>
</gene>
<proteinExistence type="predicted"/>
<evidence type="ECO:0000313" key="3">
    <source>
        <dbReference type="Proteomes" id="UP000075398"/>
    </source>
</evidence>
<comment type="caution">
    <text evidence="2">The sequence shown here is derived from an EMBL/GenBank/DDBJ whole genome shotgun (WGS) entry which is preliminary data.</text>
</comment>
<name>A0A150IR64_9EURY</name>
<dbReference type="PANTHER" id="PTHR35813">
    <property type="entry name" value="INNER MEMBRANE PROTEIN YBAN"/>
    <property type="match status" value="1"/>
</dbReference>
<dbReference type="EMBL" id="LNGC01000149">
    <property type="protein sequence ID" value="KYC47531.1"/>
    <property type="molecule type" value="Genomic_DNA"/>
</dbReference>
<keyword evidence="1" id="KW-0472">Membrane</keyword>